<sequence>MYSLTFVPIFLAALVAAQGDNVIFTGFDFEGSSKTISSSGACFILAPPFRNQVRSIQVADGVHCQLFRNSCTGLVDDAYVSNSYIDEWYQVGSIRCTETDDGE</sequence>
<keyword evidence="1" id="KW-0732">Signal</keyword>
<feature type="signal peptide" evidence="1">
    <location>
        <begin position="1"/>
        <end position="19"/>
    </location>
</feature>
<reference evidence="2 3" key="1">
    <citation type="submission" date="2016-07" db="EMBL/GenBank/DDBJ databases">
        <title>Multiple horizontal gene transfer events from other fungi enriched the ability of initially mycotrophic Trichoderma (Ascomycota) to feed on dead plant biomass.</title>
        <authorList>
            <consortium name="DOE Joint Genome Institute"/>
            <person name="Aerts A."/>
            <person name="Atanasova L."/>
            <person name="Chenthamara K."/>
            <person name="Zhang J."/>
            <person name="Grujic M."/>
            <person name="Henrissat B."/>
            <person name="Kuo A."/>
            <person name="Salamov A."/>
            <person name="Lipzen A."/>
            <person name="Labutti K."/>
            <person name="Barry K."/>
            <person name="Miao Y."/>
            <person name="Rahimi M.J."/>
            <person name="Shen Q."/>
            <person name="Grigoriev I.V."/>
            <person name="Kubicek C.P."/>
            <person name="Druzhinina I.S."/>
        </authorList>
    </citation>
    <scope>NUCLEOTIDE SEQUENCE [LARGE SCALE GENOMIC DNA]</scope>
    <source>
        <strain evidence="2 3">CBS 433.97</strain>
    </source>
</reference>
<evidence type="ECO:0000313" key="2">
    <source>
        <dbReference type="EMBL" id="PTB44242.1"/>
    </source>
</evidence>
<evidence type="ECO:0000313" key="3">
    <source>
        <dbReference type="Proteomes" id="UP000240493"/>
    </source>
</evidence>
<organism evidence="2 3">
    <name type="scientific">Trichoderma asperellum (strain ATCC 204424 / CBS 433.97 / NBRC 101777)</name>
    <dbReference type="NCBI Taxonomy" id="1042311"/>
    <lineage>
        <taxon>Eukaryota</taxon>
        <taxon>Fungi</taxon>
        <taxon>Dikarya</taxon>
        <taxon>Ascomycota</taxon>
        <taxon>Pezizomycotina</taxon>
        <taxon>Sordariomycetes</taxon>
        <taxon>Hypocreomycetidae</taxon>
        <taxon>Hypocreales</taxon>
        <taxon>Hypocreaceae</taxon>
        <taxon>Trichoderma</taxon>
    </lineage>
</organism>
<gene>
    <name evidence="2" type="ORF">M441DRAFT_66008</name>
</gene>
<evidence type="ECO:0000256" key="1">
    <source>
        <dbReference type="SAM" id="SignalP"/>
    </source>
</evidence>
<protein>
    <recommendedName>
        <fullName evidence="4">Beta/gamma crystallin 'Greek key' domain-containing protein</fullName>
    </recommendedName>
</protein>
<evidence type="ECO:0008006" key="4">
    <source>
        <dbReference type="Google" id="ProtNLM"/>
    </source>
</evidence>
<keyword evidence="3" id="KW-1185">Reference proteome</keyword>
<name>A0A2T3ZHH0_TRIA4</name>
<dbReference type="EMBL" id="KZ679258">
    <property type="protein sequence ID" value="PTB44242.1"/>
    <property type="molecule type" value="Genomic_DNA"/>
</dbReference>
<dbReference type="AlphaFoldDB" id="A0A2T3ZHH0"/>
<dbReference type="Proteomes" id="UP000240493">
    <property type="component" value="Unassembled WGS sequence"/>
</dbReference>
<feature type="chain" id="PRO_5015574346" description="Beta/gamma crystallin 'Greek key' domain-containing protein" evidence="1">
    <location>
        <begin position="20"/>
        <end position="103"/>
    </location>
</feature>
<proteinExistence type="predicted"/>
<accession>A0A2T3ZHH0</accession>